<comment type="caution">
    <text evidence="3">The sequence shown here is derived from an EMBL/GenBank/DDBJ whole genome shotgun (WGS) entry which is preliminary data.</text>
</comment>
<dbReference type="Proteomes" id="UP000076976">
    <property type="component" value="Unassembled WGS sequence"/>
</dbReference>
<evidence type="ECO:0000313" key="3">
    <source>
        <dbReference type="EMBL" id="OAB88998.1"/>
    </source>
</evidence>
<dbReference type="InterPro" id="IPR017969">
    <property type="entry name" value="Heavy-metal-associated_CS"/>
</dbReference>
<dbReference type="PROSITE" id="PS01047">
    <property type="entry name" value="HMA_1"/>
    <property type="match status" value="1"/>
</dbReference>
<dbReference type="AlphaFoldDB" id="A0A176QH89"/>
<evidence type="ECO:0000259" key="2">
    <source>
        <dbReference type="PROSITE" id="PS50846"/>
    </source>
</evidence>
<organism evidence="3 4">
    <name type="scientific">Janibacter melonis</name>
    <dbReference type="NCBI Taxonomy" id="262209"/>
    <lineage>
        <taxon>Bacteria</taxon>
        <taxon>Bacillati</taxon>
        <taxon>Actinomycetota</taxon>
        <taxon>Actinomycetes</taxon>
        <taxon>Micrococcales</taxon>
        <taxon>Intrasporangiaceae</taxon>
        <taxon>Janibacter</taxon>
    </lineage>
</organism>
<dbReference type="RefSeq" id="WP_068271981.1">
    <property type="nucleotide sequence ID" value="NZ_LQZG01000001.1"/>
</dbReference>
<accession>A0A176QH89</accession>
<dbReference type="GO" id="GO:0046872">
    <property type="term" value="F:metal ion binding"/>
    <property type="evidence" value="ECO:0007669"/>
    <property type="project" value="UniProtKB-KW"/>
</dbReference>
<protein>
    <submittedName>
        <fullName evidence="3">Heavy metal transporter</fullName>
    </submittedName>
</protein>
<dbReference type="EMBL" id="LQZG01000001">
    <property type="protein sequence ID" value="OAB88998.1"/>
    <property type="molecule type" value="Genomic_DNA"/>
</dbReference>
<dbReference type="SUPFAM" id="SSF55008">
    <property type="entry name" value="HMA, heavy metal-associated domain"/>
    <property type="match status" value="1"/>
</dbReference>
<reference evidence="3 4" key="1">
    <citation type="submission" date="2016-01" db="EMBL/GenBank/DDBJ databases">
        <title>Janibacter melonis strain CD11_4 genome sequencing and assembly.</title>
        <authorList>
            <person name="Nair G.R."/>
            <person name="Kaur G."/>
            <person name="Chander A.M."/>
            <person name="Mayilraj S."/>
        </authorList>
    </citation>
    <scope>NUCLEOTIDE SEQUENCE [LARGE SCALE GENOMIC DNA]</scope>
    <source>
        <strain evidence="3 4">CD11-4</strain>
    </source>
</reference>
<dbReference type="InterPro" id="IPR006121">
    <property type="entry name" value="HMA_dom"/>
</dbReference>
<dbReference type="Pfam" id="PF00403">
    <property type="entry name" value="HMA"/>
    <property type="match status" value="1"/>
</dbReference>
<proteinExistence type="predicted"/>
<feature type="domain" description="HMA" evidence="2">
    <location>
        <begin position="3"/>
        <end position="71"/>
    </location>
</feature>
<name>A0A176QH89_9MICO</name>
<dbReference type="InterPro" id="IPR036163">
    <property type="entry name" value="HMA_dom_sf"/>
</dbReference>
<sequence length="73" mass="7441">MSEQTTIYVDGMTCESCVRHVSEELGEISGVSAVAVELVAGGSSPVTLTSEGPVSPQDIVAAVDEAGYTVAPR</sequence>
<dbReference type="STRING" id="262209.AWH69_04355"/>
<dbReference type="Gene3D" id="3.30.70.100">
    <property type="match status" value="1"/>
</dbReference>
<keyword evidence="1" id="KW-0479">Metal-binding</keyword>
<evidence type="ECO:0000256" key="1">
    <source>
        <dbReference type="ARBA" id="ARBA00022723"/>
    </source>
</evidence>
<dbReference type="PROSITE" id="PS50846">
    <property type="entry name" value="HMA_2"/>
    <property type="match status" value="1"/>
</dbReference>
<keyword evidence="4" id="KW-1185">Reference proteome</keyword>
<gene>
    <name evidence="3" type="ORF">AWH69_04355</name>
</gene>
<evidence type="ECO:0000313" key="4">
    <source>
        <dbReference type="Proteomes" id="UP000076976"/>
    </source>
</evidence>
<dbReference type="CDD" id="cd00371">
    <property type="entry name" value="HMA"/>
    <property type="match status" value="1"/>
</dbReference>